<evidence type="ECO:0000313" key="2">
    <source>
        <dbReference type="EMBL" id="SBT10690.1"/>
    </source>
</evidence>
<protein>
    <recommendedName>
        <fullName evidence="4">Peptidase M14 carboxypeptidase A domain-containing protein</fullName>
    </recommendedName>
</protein>
<evidence type="ECO:0000256" key="1">
    <source>
        <dbReference type="ARBA" id="ARBA00001947"/>
    </source>
</evidence>
<dbReference type="Proteomes" id="UP000199600">
    <property type="component" value="Unassembled WGS sequence"/>
</dbReference>
<dbReference type="SUPFAM" id="SSF49899">
    <property type="entry name" value="Concanavalin A-like lectins/glucanases"/>
    <property type="match status" value="1"/>
</dbReference>
<dbReference type="InterPro" id="IPR013320">
    <property type="entry name" value="ConA-like_dom_sf"/>
</dbReference>
<gene>
    <name evidence="2" type="ORF">PROAA_610050</name>
</gene>
<organism evidence="2 3">
    <name type="scientific">Candidatus Propionivibrio aalborgensis</name>
    <dbReference type="NCBI Taxonomy" id="1860101"/>
    <lineage>
        <taxon>Bacteria</taxon>
        <taxon>Pseudomonadati</taxon>
        <taxon>Pseudomonadota</taxon>
        <taxon>Betaproteobacteria</taxon>
        <taxon>Rhodocyclales</taxon>
        <taxon>Rhodocyclaceae</taxon>
        <taxon>Propionivibrio</taxon>
    </lineage>
</organism>
<evidence type="ECO:0008006" key="4">
    <source>
        <dbReference type="Google" id="ProtNLM"/>
    </source>
</evidence>
<dbReference type="Gene3D" id="3.40.630.10">
    <property type="entry name" value="Zn peptidases"/>
    <property type="match status" value="1"/>
</dbReference>
<dbReference type="InterPro" id="IPR050821">
    <property type="entry name" value="Cytosolic_carboxypeptidase"/>
</dbReference>
<accession>A0A1A8Y0K3</accession>
<evidence type="ECO:0000313" key="3">
    <source>
        <dbReference type="Proteomes" id="UP000199600"/>
    </source>
</evidence>
<dbReference type="SUPFAM" id="SSF53187">
    <property type="entry name" value="Zn-dependent exopeptidases"/>
    <property type="match status" value="1"/>
</dbReference>
<comment type="cofactor">
    <cofactor evidence="1">
        <name>Zn(2+)</name>
        <dbReference type="ChEBI" id="CHEBI:29105"/>
    </cofactor>
</comment>
<dbReference type="AlphaFoldDB" id="A0A1A8Y0K3"/>
<dbReference type="EMBL" id="FLQY01000364">
    <property type="protein sequence ID" value="SBT10690.1"/>
    <property type="molecule type" value="Genomic_DNA"/>
</dbReference>
<dbReference type="PANTHER" id="PTHR12756">
    <property type="entry name" value="CYTOSOLIC CARBOXYPEPTIDASE"/>
    <property type="match status" value="1"/>
</dbReference>
<name>A0A1A8Y0K3_9RHOO</name>
<keyword evidence="3" id="KW-1185">Reference proteome</keyword>
<proteinExistence type="predicted"/>
<sequence>MSSRIIQPQHGPYELDPAWFKKGLQLVLLQDGYVTPSGYTPYTRTGSGVAKSISPKGINPGFGSTLAGNTNSYLSGPVIRPPLTGFRSCFVRVYALSTGGSAFGRVFQDVSGNGASVGVDSVYLSGGRLGYIAISGDQAGGPGWGPTSSLPLNQWVNQSWTHDKSNTTNVPEFYVNGLPVAASLIGGASSDFTTTVLSPIAIGNRPSDVARGWDGMIGPILFFDGYLSATDHWSLNSNPLQVIRSLRQTLRASVASSTTTISATTADAGGSIISKSTAKTAIAATTANAVGSIGSGSSDRTTISATTANATGSIDSKSTCKTVIAVTTAGVSAAIESGMLPTAILSPVDRGNVFLASSSVVNQASATPTLNIVPRTMINDWIPGQPLQFHWYGAADNVKGKIPQFKVKFWTSTTHNSSTDIILYATNYPFDIAGGYRPEWSYDARTWNTFDNCLYDADNLHLRFYNNAAFTQDTVYYSTSTPWQESLTGEWLATLPTTYIQETPSVIAYGGADYVFGQSVPRVNELSEAIDACNLYAFKISSGSGLAPNGLPKKKFLLSAGNHAGEDPGNWALKGCVEFLISADARAVIARQWLDFYVYPMLIPAGRRGGHWRSDWEPGYLTYDANRHWTDSTMSTIVAFKNAIIADTGGAVAGSMSFHSSFPAVTQTYMMPNSETSNWASAINTHFGSLQPPEFYDQPTAMNGWTVSALGAIAATVPEVIAKPAAALEIFGANYGKVISDLAVINYFSAGASSGFETVISATTANAVGSITSKATAKTVIAATTADSVGSIASKATSKTVVAATTANAVGAIASKATAKTVIAATTANAVGNIASANAGVCASAITATTAGATASIISKSTCKTAVTTTTANAVGAIASKATSKTAIAATTANAVGAIASSSVASSTTTISATTANTVGAINGYSTCKTAISATLAGVFGTINSASQIPATTEIHATTGNAIGAIASGVGSRFDTSPDAIVTVINKRNRVSVISRRS</sequence>
<reference evidence="2 3" key="1">
    <citation type="submission" date="2016-06" db="EMBL/GenBank/DDBJ databases">
        <authorList>
            <person name="Kjaerup R.B."/>
            <person name="Dalgaard T.S."/>
            <person name="Juul-Madsen H.R."/>
        </authorList>
    </citation>
    <scope>NUCLEOTIDE SEQUENCE [LARGE SCALE GENOMIC DNA]</scope>
    <source>
        <strain evidence="2">2</strain>
    </source>
</reference>
<dbReference type="PANTHER" id="PTHR12756:SF11">
    <property type="entry name" value="CYTOSOLIC CARBOXYPEPTIDASE 1"/>
    <property type="match status" value="1"/>
</dbReference>